<evidence type="ECO:0000313" key="3">
    <source>
        <dbReference type="WBParaSite" id="ECPE_0000350401-mRNA-1"/>
    </source>
</evidence>
<keyword evidence="2" id="KW-1185">Reference proteome</keyword>
<name>A0A183A966_9TREM</name>
<organism evidence="3">
    <name type="scientific">Echinostoma caproni</name>
    <dbReference type="NCBI Taxonomy" id="27848"/>
    <lineage>
        <taxon>Eukaryota</taxon>
        <taxon>Metazoa</taxon>
        <taxon>Spiralia</taxon>
        <taxon>Lophotrochozoa</taxon>
        <taxon>Platyhelminthes</taxon>
        <taxon>Trematoda</taxon>
        <taxon>Digenea</taxon>
        <taxon>Plagiorchiida</taxon>
        <taxon>Echinostomata</taxon>
        <taxon>Echinostomatoidea</taxon>
        <taxon>Echinostomatidae</taxon>
        <taxon>Echinostoma</taxon>
    </lineage>
</organism>
<accession>A0A183A966</accession>
<sequence length="89" mass="10466">MECAWWLTTPDYDQKNIDIKLSSCVPDDKDNCYLYYVRLWDSRGPDKRRLNKINDTDIISYSTRSSSVIVEYFGCEAEMPIRLDISLSE</sequence>
<dbReference type="WBParaSite" id="ECPE_0000350401-mRNA-1">
    <property type="protein sequence ID" value="ECPE_0000350401-mRNA-1"/>
    <property type="gene ID" value="ECPE_0000350401"/>
</dbReference>
<dbReference type="AlphaFoldDB" id="A0A183A966"/>
<dbReference type="Proteomes" id="UP000272942">
    <property type="component" value="Unassembled WGS sequence"/>
</dbReference>
<evidence type="ECO:0000313" key="1">
    <source>
        <dbReference type="EMBL" id="VDP69685.1"/>
    </source>
</evidence>
<proteinExistence type="predicted"/>
<gene>
    <name evidence="1" type="ORF">ECPE_LOCUS3501</name>
</gene>
<dbReference type="EMBL" id="UZAN01040450">
    <property type="protein sequence ID" value="VDP69685.1"/>
    <property type="molecule type" value="Genomic_DNA"/>
</dbReference>
<evidence type="ECO:0000313" key="2">
    <source>
        <dbReference type="Proteomes" id="UP000272942"/>
    </source>
</evidence>
<protein>
    <submittedName>
        <fullName evidence="3">CUB domain-containing protein</fullName>
    </submittedName>
</protein>
<reference evidence="1 2" key="2">
    <citation type="submission" date="2018-11" db="EMBL/GenBank/DDBJ databases">
        <authorList>
            <consortium name="Pathogen Informatics"/>
        </authorList>
    </citation>
    <scope>NUCLEOTIDE SEQUENCE [LARGE SCALE GENOMIC DNA]</scope>
    <source>
        <strain evidence="1 2">Egypt</strain>
    </source>
</reference>
<reference evidence="3" key="1">
    <citation type="submission" date="2016-06" db="UniProtKB">
        <authorList>
            <consortium name="WormBaseParasite"/>
        </authorList>
    </citation>
    <scope>IDENTIFICATION</scope>
</reference>